<protein>
    <submittedName>
        <fullName evidence="6">NADH dehydrogenase subunit 1</fullName>
    </submittedName>
</protein>
<reference evidence="6" key="1">
    <citation type="submission" date="2017-10" db="EMBL/GenBank/DDBJ databases">
        <authorList>
            <person name="Banno H."/>
            <person name="Chua N.-H."/>
        </authorList>
    </citation>
    <scope>NUCLEOTIDE SEQUENCE</scope>
</reference>
<dbReference type="AlphaFoldDB" id="A0A345WJV5"/>
<evidence type="ECO:0000256" key="5">
    <source>
        <dbReference type="SAM" id="Phobius"/>
    </source>
</evidence>
<keyword evidence="6" id="KW-0496">Mitochondrion</keyword>
<geneLocation type="mitochondrion" evidence="6"/>
<evidence type="ECO:0000313" key="6">
    <source>
        <dbReference type="EMBL" id="AXJ93348.1"/>
    </source>
</evidence>
<organism evidence="6">
    <name type="scientific">Uronema marinum</name>
    <name type="common">Marine ciliate</name>
    <dbReference type="NCBI Taxonomy" id="35107"/>
    <lineage>
        <taxon>Eukaryota</taxon>
        <taxon>Sar</taxon>
        <taxon>Alveolata</taxon>
        <taxon>Ciliophora</taxon>
        <taxon>Intramacronucleata</taxon>
        <taxon>Oligohymenophorea</taxon>
        <taxon>Scuticociliatia</taxon>
        <taxon>Philasterida</taxon>
        <taxon>Uronematidae</taxon>
        <taxon>Uronema</taxon>
    </lineage>
</organism>
<dbReference type="GeneID" id="37625962"/>
<evidence type="ECO:0000256" key="4">
    <source>
        <dbReference type="ARBA" id="ARBA00023136"/>
    </source>
</evidence>
<name>A0A345WJV5_UROMR</name>
<evidence type="ECO:0000256" key="2">
    <source>
        <dbReference type="ARBA" id="ARBA00022692"/>
    </source>
</evidence>
<sequence>MPYLVLLIKILIMCVFAIATRGTLPRYRFDQFTQLNWKHFIFIWLGFLIFSLVFYTFWF</sequence>
<dbReference type="GO" id="GO:0016020">
    <property type="term" value="C:membrane"/>
    <property type="evidence" value="ECO:0007669"/>
    <property type="project" value="UniProtKB-SubCell"/>
</dbReference>
<feature type="transmembrane region" description="Helical" evidence="5">
    <location>
        <begin position="6"/>
        <end position="24"/>
    </location>
</feature>
<reference evidence="6" key="2">
    <citation type="journal article" date="2018" name="Mitochondrial DNA Part B Resour">
        <title>Uronema marinum mitochondrion, complete genome.</title>
        <authorList>
            <person name="Li R."/>
            <person name="Gao Y."/>
            <person name="Hou Y."/>
            <person name="Ye S."/>
            <person name="Wang L."/>
            <person name="Sun J."/>
            <person name="Li Q."/>
        </authorList>
    </citation>
    <scope>NUCLEOTIDE SEQUENCE</scope>
</reference>
<feature type="transmembrane region" description="Helical" evidence="5">
    <location>
        <begin position="36"/>
        <end position="58"/>
    </location>
</feature>
<keyword evidence="2 5" id="KW-0812">Transmembrane</keyword>
<keyword evidence="4 5" id="KW-0472">Membrane</keyword>
<gene>
    <name evidence="6" type="primary">nad1_b</name>
</gene>
<dbReference type="EMBL" id="MG272262">
    <property type="protein sequence ID" value="AXJ93348.1"/>
    <property type="molecule type" value="Genomic_DNA"/>
</dbReference>
<evidence type="ECO:0000256" key="1">
    <source>
        <dbReference type="ARBA" id="ARBA00004141"/>
    </source>
</evidence>
<comment type="subcellular location">
    <subcellularLocation>
        <location evidence="1">Membrane</location>
        <topology evidence="1">Multi-pass membrane protein</topology>
    </subcellularLocation>
</comment>
<keyword evidence="3 5" id="KW-1133">Transmembrane helix</keyword>
<proteinExistence type="predicted"/>
<dbReference type="InterPro" id="IPR001694">
    <property type="entry name" value="NADH_UbQ_OxRdtase_su1/FPO"/>
</dbReference>
<evidence type="ECO:0000256" key="3">
    <source>
        <dbReference type="ARBA" id="ARBA00022989"/>
    </source>
</evidence>
<dbReference type="RefSeq" id="YP_009512656.1">
    <property type="nucleotide sequence ID" value="NC_039174.1"/>
</dbReference>
<accession>A0A345WJV5</accession>
<dbReference type="Pfam" id="PF00146">
    <property type="entry name" value="NADHdh"/>
    <property type="match status" value="1"/>
</dbReference>